<comment type="caution">
    <text evidence="4">The sequence shown here is derived from an EMBL/GenBank/DDBJ whole genome shotgun (WGS) entry which is preliminary data.</text>
</comment>
<gene>
    <name evidence="4" type="ORF">H8S00_07220</name>
</gene>
<protein>
    <submittedName>
        <fullName evidence="4">N-acetylmuramoyl-L-alanine amidase</fullName>
    </submittedName>
</protein>
<keyword evidence="5" id="KW-1185">Reference proteome</keyword>
<feature type="chain" id="PRO_5045440851" evidence="2">
    <location>
        <begin position="18"/>
        <end position="235"/>
    </location>
</feature>
<reference evidence="4 5" key="1">
    <citation type="submission" date="2020-08" db="EMBL/GenBank/DDBJ databases">
        <title>Genome public.</title>
        <authorList>
            <person name="Liu C."/>
            <person name="Sun Q."/>
        </authorList>
    </citation>
    <scope>NUCLEOTIDE SEQUENCE [LARGE SCALE GENOMIC DNA]</scope>
    <source>
        <strain evidence="4 5">BX4</strain>
    </source>
</reference>
<evidence type="ECO:0000256" key="2">
    <source>
        <dbReference type="SAM" id="SignalP"/>
    </source>
</evidence>
<dbReference type="RefSeq" id="WP_186840315.1">
    <property type="nucleotide sequence ID" value="NZ_JACOOZ010000004.1"/>
</dbReference>
<dbReference type="PANTHER" id="PTHR30404:SF0">
    <property type="entry name" value="N-ACETYLMURAMOYL-L-ALANINE AMIDASE AMIC"/>
    <property type="match status" value="1"/>
</dbReference>
<dbReference type="CDD" id="cd02696">
    <property type="entry name" value="MurNAc-LAA"/>
    <property type="match status" value="1"/>
</dbReference>
<dbReference type="InterPro" id="IPR050695">
    <property type="entry name" value="N-acetylmuramoyl_amidase_3"/>
</dbReference>
<dbReference type="Gene3D" id="3.40.630.40">
    <property type="entry name" value="Zn-dependent exopeptidases"/>
    <property type="match status" value="1"/>
</dbReference>
<dbReference type="Pfam" id="PF01520">
    <property type="entry name" value="Amidase_3"/>
    <property type="match status" value="1"/>
</dbReference>
<feature type="signal peptide" evidence="2">
    <location>
        <begin position="1"/>
        <end position="17"/>
    </location>
</feature>
<organism evidence="4 5">
    <name type="scientific">Eubacterium segne</name>
    <dbReference type="NCBI Taxonomy" id="2763045"/>
    <lineage>
        <taxon>Bacteria</taxon>
        <taxon>Bacillati</taxon>
        <taxon>Bacillota</taxon>
        <taxon>Clostridia</taxon>
        <taxon>Eubacteriales</taxon>
        <taxon>Eubacteriaceae</taxon>
        <taxon>Eubacterium</taxon>
    </lineage>
</organism>
<evidence type="ECO:0000313" key="4">
    <source>
        <dbReference type="EMBL" id="MBC5667766.1"/>
    </source>
</evidence>
<name>A0ABR7F2D0_9FIRM</name>
<evidence type="ECO:0000256" key="1">
    <source>
        <dbReference type="ARBA" id="ARBA00022801"/>
    </source>
</evidence>
<evidence type="ECO:0000313" key="5">
    <source>
        <dbReference type="Proteomes" id="UP000597877"/>
    </source>
</evidence>
<dbReference type="InterPro" id="IPR002508">
    <property type="entry name" value="MurNAc-LAA_cat"/>
</dbReference>
<dbReference type="SUPFAM" id="SSF53187">
    <property type="entry name" value="Zn-dependent exopeptidases"/>
    <property type="match status" value="1"/>
</dbReference>
<evidence type="ECO:0000259" key="3">
    <source>
        <dbReference type="SMART" id="SM00646"/>
    </source>
</evidence>
<accession>A0ABR7F2D0</accession>
<keyword evidence="1" id="KW-0378">Hydrolase</keyword>
<feature type="domain" description="MurNAc-LAA" evidence="3">
    <location>
        <begin position="116"/>
        <end position="225"/>
    </location>
</feature>
<dbReference type="EMBL" id="JACOOZ010000004">
    <property type="protein sequence ID" value="MBC5667766.1"/>
    <property type="molecule type" value="Genomic_DNA"/>
</dbReference>
<dbReference type="Proteomes" id="UP000597877">
    <property type="component" value="Unassembled WGS sequence"/>
</dbReference>
<dbReference type="PANTHER" id="PTHR30404">
    <property type="entry name" value="N-ACETYLMURAMOYL-L-ALANINE AMIDASE"/>
    <property type="match status" value="1"/>
</dbReference>
<proteinExistence type="predicted"/>
<dbReference type="SMART" id="SM00646">
    <property type="entry name" value="Ami_3"/>
    <property type="match status" value="1"/>
</dbReference>
<keyword evidence="2" id="KW-0732">Signal</keyword>
<sequence length="235" mass="26411">MEIFMSLVLLMSVTLIACNMNKVVENRESTVKTKEKDYIVVIDPGHGGEDPGKVGINNAKEKDVNLAIALQLRDILQKKGINVVMTRDTDTSLKENGRFSKIGDLNGRCSIINKAYDNNNKCVLISVHQNSFTGQSVHGAQVFYYQKSAQSMKLAKIMQEKFNKDINMEKAKNEKPNDSYYMLINSKCPGIIVECGFLSNPEEADNLTNSDYQKQLGDILCRGIMDYFSEMTETK</sequence>